<keyword evidence="2" id="KW-1185">Reference proteome</keyword>
<name>A0A2S7KYL5_9FLAO</name>
<evidence type="ECO:0000313" key="2">
    <source>
        <dbReference type="Proteomes" id="UP000239522"/>
    </source>
</evidence>
<dbReference type="EMBL" id="MQUA01000013">
    <property type="protein sequence ID" value="PQB07696.1"/>
    <property type="molecule type" value="Genomic_DNA"/>
</dbReference>
<organism evidence="1 2">
    <name type="scientific">Polaribacter filamentus</name>
    <dbReference type="NCBI Taxonomy" id="53483"/>
    <lineage>
        <taxon>Bacteria</taxon>
        <taxon>Pseudomonadati</taxon>
        <taxon>Bacteroidota</taxon>
        <taxon>Flavobacteriia</taxon>
        <taxon>Flavobacteriales</taxon>
        <taxon>Flavobacteriaceae</taxon>
    </lineage>
</organism>
<dbReference type="Proteomes" id="UP000239522">
    <property type="component" value="Unassembled WGS sequence"/>
</dbReference>
<comment type="caution">
    <text evidence="1">The sequence shown here is derived from an EMBL/GenBank/DDBJ whole genome shotgun (WGS) entry which is preliminary data.</text>
</comment>
<protein>
    <submittedName>
        <fullName evidence="1">Uncharacterized protein</fullName>
    </submittedName>
</protein>
<dbReference type="RefSeq" id="WP_104809907.1">
    <property type="nucleotide sequence ID" value="NZ_MQUA01000013.1"/>
</dbReference>
<accession>A0A2S7KYL5</accession>
<evidence type="ECO:0000313" key="1">
    <source>
        <dbReference type="EMBL" id="PQB07696.1"/>
    </source>
</evidence>
<sequence length="137" mass="15509">MTLEGGTTSLKTPLEVAEKLHKHADMAMELLEILEANGNKEMEVTLHDIKTMASLGKYYAFKIAGSTQLALYRESKDKKYQEAAITELENALDAWKQYTKNGLEQNINPIWTNRVGYVDWVKTTEWVAQDIEIAKSG</sequence>
<dbReference type="AlphaFoldDB" id="A0A2S7KYL5"/>
<gene>
    <name evidence="1" type="ORF">BST83_11410</name>
</gene>
<proteinExistence type="predicted"/>
<reference evidence="1 2" key="1">
    <citation type="submission" date="2016-11" db="EMBL/GenBank/DDBJ databases">
        <title>Trade-off between light-utilization and light-protection in marine flavobacteria.</title>
        <authorList>
            <person name="Kumagai Y."/>
        </authorList>
    </citation>
    <scope>NUCLEOTIDE SEQUENCE [LARGE SCALE GENOMIC DNA]</scope>
    <source>
        <strain evidence="1 2">ATCC 700397</strain>
    </source>
</reference>